<reference evidence="5 10" key="1">
    <citation type="journal article" date="2021" name="Environ. Microbiol.">
        <title>Gene family expansions and transcriptome signatures uncover fungal adaptations to wood decay.</title>
        <authorList>
            <person name="Hage H."/>
            <person name="Miyauchi S."/>
            <person name="Viragh M."/>
            <person name="Drula E."/>
            <person name="Min B."/>
            <person name="Chaduli D."/>
            <person name="Navarro D."/>
            <person name="Favel A."/>
            <person name="Norest M."/>
            <person name="Lesage-Meessen L."/>
            <person name="Balint B."/>
            <person name="Merenyi Z."/>
            <person name="de Eugenio L."/>
            <person name="Morin E."/>
            <person name="Martinez A.T."/>
            <person name="Baldrian P."/>
            <person name="Stursova M."/>
            <person name="Martinez M.J."/>
            <person name="Novotny C."/>
            <person name="Magnuson J.K."/>
            <person name="Spatafora J.W."/>
            <person name="Maurice S."/>
            <person name="Pangilinan J."/>
            <person name="Andreopoulos W."/>
            <person name="LaButti K."/>
            <person name="Hundley H."/>
            <person name="Na H."/>
            <person name="Kuo A."/>
            <person name="Barry K."/>
            <person name="Lipzen A."/>
            <person name="Henrissat B."/>
            <person name="Riley R."/>
            <person name="Ahrendt S."/>
            <person name="Nagy L.G."/>
            <person name="Grigoriev I.V."/>
            <person name="Martin F."/>
            <person name="Rosso M.N."/>
        </authorList>
    </citation>
    <scope>NUCLEOTIDE SEQUENCE [LARGE SCALE GENOMIC DNA]</scope>
    <source>
        <strain evidence="5 10">CIRM-BRFM 1785</strain>
    </source>
</reference>
<evidence type="ECO:0000313" key="3">
    <source>
        <dbReference type="EMBL" id="KAH9828807.1"/>
    </source>
</evidence>
<dbReference type="EMBL" id="JADCUA010000056">
    <property type="protein sequence ID" value="KAH9828604.1"/>
    <property type="molecule type" value="Genomic_DNA"/>
</dbReference>
<dbReference type="EMBL" id="JADCUA010000040">
    <property type="protein sequence ID" value="KAH9829332.1"/>
    <property type="molecule type" value="Genomic_DNA"/>
</dbReference>
<dbReference type="GeneID" id="72002708"/>
<dbReference type="EMBL" id="JADCUA010000045">
    <property type="protein sequence ID" value="KAH9828934.1"/>
    <property type="molecule type" value="Genomic_DNA"/>
</dbReference>
<dbReference type="EMBL" id="JADCUA010000023">
    <property type="protein sequence ID" value="KAH9832117.1"/>
    <property type="molecule type" value="Genomic_DNA"/>
</dbReference>
<evidence type="ECO:0000313" key="1">
    <source>
        <dbReference type="EMBL" id="KAH9828584.1"/>
    </source>
</evidence>
<organism evidence="5 10">
    <name type="scientific">Rhodofomes roseus</name>
    <dbReference type="NCBI Taxonomy" id="34475"/>
    <lineage>
        <taxon>Eukaryota</taxon>
        <taxon>Fungi</taxon>
        <taxon>Dikarya</taxon>
        <taxon>Basidiomycota</taxon>
        <taxon>Agaricomycotina</taxon>
        <taxon>Agaricomycetes</taxon>
        <taxon>Polyporales</taxon>
        <taxon>Rhodofomes</taxon>
    </lineage>
</organism>
<dbReference type="EMBL" id="JADCUA010000001">
    <property type="protein sequence ID" value="KAH9843480.1"/>
    <property type="molecule type" value="Genomic_DNA"/>
</dbReference>
<dbReference type="EMBL" id="JADCUA010000007">
    <property type="protein sequence ID" value="KAH9838803.1"/>
    <property type="molecule type" value="Genomic_DNA"/>
</dbReference>
<dbReference type="EMBL" id="JADCUA010000031">
    <property type="protein sequence ID" value="KAH9830541.1"/>
    <property type="molecule type" value="Genomic_DNA"/>
</dbReference>
<accession>A0ABQ8JYH1</accession>
<evidence type="ECO:0008006" key="11">
    <source>
        <dbReference type="Google" id="ProtNLM"/>
    </source>
</evidence>
<gene>
    <name evidence="9" type="ORF">C8Q71DRAFT_728617</name>
    <name evidence="8" type="ORF">C8Q71DRAFT_752950</name>
    <name evidence="7" type="ORF">C8Q71DRAFT_779941</name>
    <name evidence="6" type="ORF">C8Q71DRAFT_786312</name>
    <name evidence="5" type="ORF">C8Q71DRAFT_791032</name>
    <name evidence="4" type="ORF">C8Q71DRAFT_792035</name>
    <name evidence="3" type="ORF">C8Q71DRAFT_792263</name>
    <name evidence="2" type="ORF">C8Q71DRAFT_793113</name>
    <name evidence="1" type="ORF">C8Q71DRAFT_793138</name>
</gene>
<evidence type="ECO:0000313" key="10">
    <source>
        <dbReference type="Proteomes" id="UP000814176"/>
    </source>
</evidence>
<sequence length="209" mass="23583">MSSSNTPQSVSAGGSGTTCEASAGEYLACPRREQPKSMHGADRCAMCIFHRSANCDVRPNSETCEQCLTRGLGIMCTVASSWPHRMSAAFDNNPHEYMSAEFMAKFIKFAAPYAGRVLELMGKRMAYTCEADTQLVIRVDQVWDPKALERYLDERRARFDAIVCEQNLMDTLWPVMDQYMGLYKREAEAIALADMLEIELNADWNRFMS</sequence>
<dbReference type="Proteomes" id="UP000814176">
    <property type="component" value="Unassembled WGS sequence"/>
</dbReference>
<proteinExistence type="predicted"/>
<dbReference type="EMBL" id="JADCUA010000058">
    <property type="protein sequence ID" value="KAH9828584.1"/>
    <property type="molecule type" value="Genomic_DNA"/>
</dbReference>
<keyword evidence="10" id="KW-1185">Reference proteome</keyword>
<name>A0ABQ8JYH1_9APHY</name>
<comment type="caution">
    <text evidence="5">The sequence shown here is derived from an EMBL/GenBank/DDBJ whole genome shotgun (WGS) entry which is preliminary data.</text>
</comment>
<evidence type="ECO:0000313" key="2">
    <source>
        <dbReference type="EMBL" id="KAH9828604.1"/>
    </source>
</evidence>
<evidence type="ECO:0000313" key="9">
    <source>
        <dbReference type="EMBL" id="KAH9843480.1"/>
    </source>
</evidence>
<protein>
    <recommendedName>
        <fullName evidence="11">Zn(2)-C6 fungal-type domain-containing protein</fullName>
    </recommendedName>
</protein>
<dbReference type="RefSeq" id="XP_047784290.1">
    <property type="nucleotide sequence ID" value="XM_047921976.1"/>
</dbReference>
<evidence type="ECO:0000313" key="8">
    <source>
        <dbReference type="EMBL" id="KAH9838803.1"/>
    </source>
</evidence>
<dbReference type="EMBL" id="JADCUA010000046">
    <property type="protein sequence ID" value="KAH9828807.1"/>
    <property type="molecule type" value="Genomic_DNA"/>
</dbReference>
<evidence type="ECO:0000313" key="6">
    <source>
        <dbReference type="EMBL" id="KAH9830541.1"/>
    </source>
</evidence>
<evidence type="ECO:0000313" key="4">
    <source>
        <dbReference type="EMBL" id="KAH9828934.1"/>
    </source>
</evidence>
<evidence type="ECO:0000313" key="7">
    <source>
        <dbReference type="EMBL" id="KAH9832117.1"/>
    </source>
</evidence>
<evidence type="ECO:0000313" key="5">
    <source>
        <dbReference type="EMBL" id="KAH9829332.1"/>
    </source>
</evidence>